<evidence type="ECO:0000313" key="6">
    <source>
        <dbReference type="Proteomes" id="UP001629246"/>
    </source>
</evidence>
<dbReference type="InterPro" id="IPR036388">
    <property type="entry name" value="WH-like_DNA-bd_sf"/>
</dbReference>
<dbReference type="Pfam" id="PF07729">
    <property type="entry name" value="FCD"/>
    <property type="match status" value="1"/>
</dbReference>
<evidence type="ECO:0000259" key="4">
    <source>
        <dbReference type="PROSITE" id="PS50949"/>
    </source>
</evidence>
<gene>
    <name evidence="5" type="ORF">PQR62_06040</name>
</gene>
<protein>
    <submittedName>
        <fullName evidence="5">FCD domain-containing protein</fullName>
    </submittedName>
</protein>
<proteinExistence type="predicted"/>
<dbReference type="CDD" id="cd07377">
    <property type="entry name" value="WHTH_GntR"/>
    <property type="match status" value="1"/>
</dbReference>
<dbReference type="SUPFAM" id="SSF48008">
    <property type="entry name" value="GntR ligand-binding domain-like"/>
    <property type="match status" value="1"/>
</dbReference>
<reference evidence="5 6" key="1">
    <citation type="journal article" date="2024" name="Chem. Sci.">
        <title>Discovery of megapolipeptins by genome mining of a Burkholderiales bacteria collection.</title>
        <authorList>
            <person name="Paulo B.S."/>
            <person name="Recchia M.J.J."/>
            <person name="Lee S."/>
            <person name="Fergusson C.H."/>
            <person name="Romanowski S.B."/>
            <person name="Hernandez A."/>
            <person name="Krull N."/>
            <person name="Liu D.Y."/>
            <person name="Cavanagh H."/>
            <person name="Bos A."/>
            <person name="Gray C.A."/>
            <person name="Murphy B.T."/>
            <person name="Linington R.G."/>
            <person name="Eustaquio A.S."/>
        </authorList>
    </citation>
    <scope>NUCLEOTIDE SEQUENCE [LARGE SCALE GENOMIC DNA]</scope>
    <source>
        <strain evidence="5 6">RL21-008-BIB-A</strain>
    </source>
</reference>
<evidence type="ECO:0000313" key="5">
    <source>
        <dbReference type="EMBL" id="MFL9923811.1"/>
    </source>
</evidence>
<dbReference type="InterPro" id="IPR008920">
    <property type="entry name" value="TF_FadR/GntR_C"/>
</dbReference>
<dbReference type="Gene3D" id="1.10.10.10">
    <property type="entry name" value="Winged helix-like DNA-binding domain superfamily/Winged helix DNA-binding domain"/>
    <property type="match status" value="1"/>
</dbReference>
<evidence type="ECO:0000256" key="1">
    <source>
        <dbReference type="ARBA" id="ARBA00023015"/>
    </source>
</evidence>
<dbReference type="SMART" id="SM00895">
    <property type="entry name" value="FCD"/>
    <property type="match status" value="1"/>
</dbReference>
<comment type="caution">
    <text evidence="5">The sequence shown here is derived from an EMBL/GenBank/DDBJ whole genome shotgun (WGS) entry which is preliminary data.</text>
</comment>
<sequence>MSMPNIAAQTLQRQILSGTYQPGEMLPSQRELSESMGISRASLREALSMLEALGFIRSVPGKGTLVTPRRGGSMSDAVQDRDAEVIDSTDHMPEAPSAADVAATFQMRFVMESAAAALAARRISAHVTPRLWGIQARFEDALKTLDLVSASHADLEFHQLIAELSGNAHFQQVIIDFESRISHSLRVPFGDHEHERVWAPAAEHRAIAAAISAGDADGARLAMQTHLLNAAARFGVAFMQP</sequence>
<dbReference type="PRINTS" id="PR00035">
    <property type="entry name" value="HTHGNTR"/>
</dbReference>
<organism evidence="5 6">
    <name type="scientific">Herbaspirillum lusitanum</name>
    <dbReference type="NCBI Taxonomy" id="213312"/>
    <lineage>
        <taxon>Bacteria</taxon>
        <taxon>Pseudomonadati</taxon>
        <taxon>Pseudomonadota</taxon>
        <taxon>Betaproteobacteria</taxon>
        <taxon>Burkholderiales</taxon>
        <taxon>Oxalobacteraceae</taxon>
        <taxon>Herbaspirillum</taxon>
    </lineage>
</organism>
<dbReference type="Pfam" id="PF00392">
    <property type="entry name" value="GntR"/>
    <property type="match status" value="1"/>
</dbReference>
<dbReference type="Proteomes" id="UP001629246">
    <property type="component" value="Unassembled WGS sequence"/>
</dbReference>
<keyword evidence="2" id="KW-0238">DNA-binding</keyword>
<feature type="domain" description="HTH gntR-type" evidence="4">
    <location>
        <begin position="1"/>
        <end position="69"/>
    </location>
</feature>
<dbReference type="PANTHER" id="PTHR43537">
    <property type="entry name" value="TRANSCRIPTIONAL REGULATOR, GNTR FAMILY"/>
    <property type="match status" value="1"/>
</dbReference>
<dbReference type="Gene3D" id="1.20.120.530">
    <property type="entry name" value="GntR ligand-binding domain-like"/>
    <property type="match status" value="1"/>
</dbReference>
<keyword evidence="3" id="KW-0804">Transcription</keyword>
<name>A0ABW9A4K7_9BURK</name>
<keyword evidence="6" id="KW-1185">Reference proteome</keyword>
<evidence type="ECO:0000256" key="3">
    <source>
        <dbReference type="ARBA" id="ARBA00023163"/>
    </source>
</evidence>
<dbReference type="RefSeq" id="WP_408155825.1">
    <property type="nucleotide sequence ID" value="NZ_JAQQFM010000003.1"/>
</dbReference>
<dbReference type="SMART" id="SM00345">
    <property type="entry name" value="HTH_GNTR"/>
    <property type="match status" value="1"/>
</dbReference>
<dbReference type="InterPro" id="IPR036390">
    <property type="entry name" value="WH_DNA-bd_sf"/>
</dbReference>
<evidence type="ECO:0000256" key="2">
    <source>
        <dbReference type="ARBA" id="ARBA00023125"/>
    </source>
</evidence>
<dbReference type="PANTHER" id="PTHR43537:SF24">
    <property type="entry name" value="GLUCONATE OPERON TRANSCRIPTIONAL REPRESSOR"/>
    <property type="match status" value="1"/>
</dbReference>
<dbReference type="InterPro" id="IPR000524">
    <property type="entry name" value="Tscrpt_reg_HTH_GntR"/>
</dbReference>
<accession>A0ABW9A4K7</accession>
<keyword evidence="1" id="KW-0805">Transcription regulation</keyword>
<dbReference type="InterPro" id="IPR011711">
    <property type="entry name" value="GntR_C"/>
</dbReference>
<dbReference type="EMBL" id="JAQQFM010000003">
    <property type="protein sequence ID" value="MFL9923811.1"/>
    <property type="molecule type" value="Genomic_DNA"/>
</dbReference>
<dbReference type="PROSITE" id="PS50949">
    <property type="entry name" value="HTH_GNTR"/>
    <property type="match status" value="1"/>
</dbReference>
<dbReference type="SUPFAM" id="SSF46785">
    <property type="entry name" value="Winged helix' DNA-binding domain"/>
    <property type="match status" value="1"/>
</dbReference>